<name>A0A1F4NTL0_UNCK3</name>
<proteinExistence type="predicted"/>
<dbReference type="Proteomes" id="UP000176651">
    <property type="component" value="Unassembled WGS sequence"/>
</dbReference>
<evidence type="ECO:0000313" key="1">
    <source>
        <dbReference type="EMBL" id="OGB74222.1"/>
    </source>
</evidence>
<reference evidence="1 2" key="1">
    <citation type="journal article" date="2016" name="Nat. Commun.">
        <title>Thousands of microbial genomes shed light on interconnected biogeochemical processes in an aquifer system.</title>
        <authorList>
            <person name="Anantharaman K."/>
            <person name="Brown C.T."/>
            <person name="Hug L.A."/>
            <person name="Sharon I."/>
            <person name="Castelle C.J."/>
            <person name="Probst A.J."/>
            <person name="Thomas B.C."/>
            <person name="Singh A."/>
            <person name="Wilkins M.J."/>
            <person name="Karaoz U."/>
            <person name="Brodie E.L."/>
            <person name="Williams K.H."/>
            <person name="Hubbard S.S."/>
            <person name="Banfield J.F."/>
        </authorList>
    </citation>
    <scope>NUCLEOTIDE SEQUENCE [LARGE SCALE GENOMIC DNA]</scope>
</reference>
<dbReference type="AlphaFoldDB" id="A0A1F4NTL0"/>
<protein>
    <submittedName>
        <fullName evidence="1">Uncharacterized protein</fullName>
    </submittedName>
</protein>
<dbReference type="EMBL" id="META01000003">
    <property type="protein sequence ID" value="OGB74222.1"/>
    <property type="molecule type" value="Genomic_DNA"/>
</dbReference>
<comment type="caution">
    <text evidence="1">The sequence shown here is derived from an EMBL/GenBank/DDBJ whole genome shotgun (WGS) entry which is preliminary data.</text>
</comment>
<evidence type="ECO:0000313" key="2">
    <source>
        <dbReference type="Proteomes" id="UP000176651"/>
    </source>
</evidence>
<gene>
    <name evidence="1" type="ORF">A2V68_00430</name>
</gene>
<organism evidence="1 2">
    <name type="scientific">candidate division Kazan bacterium RBG_13_50_9</name>
    <dbReference type="NCBI Taxonomy" id="1798535"/>
    <lineage>
        <taxon>Bacteria</taxon>
        <taxon>Bacteria division Kazan-3B-28</taxon>
    </lineage>
</organism>
<sequence>MDAEVLLRTRSSVRAACQQAVQKIIGEVLHPKPNSKLPYLPYYSYCELDRYLRRRYLPQHLSPEAKQGLVPLFLTVPDNWHTLLDIVTELPTREDQILVILAVAHIKAWRLLRLGAGLLTHESAQL</sequence>
<accession>A0A1F4NTL0</accession>